<feature type="transmembrane region" description="Helical" evidence="2">
    <location>
        <begin position="180"/>
        <end position="197"/>
    </location>
</feature>
<name>A0A2X0KVX5_9BASI</name>
<dbReference type="OrthoDB" id="2539046at2759"/>
<evidence type="ECO:0000313" key="4">
    <source>
        <dbReference type="Proteomes" id="UP000249723"/>
    </source>
</evidence>
<evidence type="ECO:0000256" key="1">
    <source>
        <dbReference type="SAM" id="MobiDB-lite"/>
    </source>
</evidence>
<reference evidence="4" key="1">
    <citation type="submission" date="2016-10" db="EMBL/GenBank/DDBJ databases">
        <authorList>
            <person name="Jeantristanb JTB J.-T."/>
            <person name="Ricardo R."/>
        </authorList>
    </citation>
    <scope>NUCLEOTIDE SEQUENCE [LARGE SCALE GENOMIC DNA]</scope>
</reference>
<organism evidence="3 4">
    <name type="scientific">Microbotryum saponariae</name>
    <dbReference type="NCBI Taxonomy" id="289078"/>
    <lineage>
        <taxon>Eukaryota</taxon>
        <taxon>Fungi</taxon>
        <taxon>Dikarya</taxon>
        <taxon>Basidiomycota</taxon>
        <taxon>Pucciniomycotina</taxon>
        <taxon>Microbotryomycetes</taxon>
        <taxon>Microbotryales</taxon>
        <taxon>Microbotryaceae</taxon>
        <taxon>Microbotryum</taxon>
    </lineage>
</organism>
<evidence type="ECO:0000313" key="3">
    <source>
        <dbReference type="EMBL" id="SDA02834.1"/>
    </source>
</evidence>
<dbReference type="Pfam" id="PF16015">
    <property type="entry name" value="Promethin"/>
    <property type="match status" value="1"/>
</dbReference>
<feature type="compositionally biased region" description="Polar residues" evidence="1">
    <location>
        <begin position="9"/>
        <end position="21"/>
    </location>
</feature>
<feature type="transmembrane region" description="Helical" evidence="2">
    <location>
        <begin position="153"/>
        <end position="173"/>
    </location>
</feature>
<protein>
    <submittedName>
        <fullName evidence="3">BZ3500_MvSof-1268-A1-R1_Chr7-1g09117 protein</fullName>
    </submittedName>
</protein>
<accession>A0A2X0KVX5</accession>
<keyword evidence="4" id="KW-1185">Reference proteome</keyword>
<keyword evidence="2" id="KW-1133">Transmembrane helix</keyword>
<keyword evidence="2" id="KW-0472">Membrane</keyword>
<dbReference type="AlphaFoldDB" id="A0A2X0KVX5"/>
<feature type="region of interest" description="Disordered" evidence="1">
    <location>
        <begin position="239"/>
        <end position="258"/>
    </location>
</feature>
<gene>
    <name evidence="3" type="ORF">BZ3500_MVSOF-1268-A1-R1_CHR7-1G09117</name>
</gene>
<dbReference type="EMBL" id="FMWP01000127">
    <property type="protein sequence ID" value="SDA02834.1"/>
    <property type="molecule type" value="Genomic_DNA"/>
</dbReference>
<dbReference type="Proteomes" id="UP000249723">
    <property type="component" value="Unassembled WGS sequence"/>
</dbReference>
<feature type="transmembrane region" description="Helical" evidence="2">
    <location>
        <begin position="123"/>
        <end position="147"/>
    </location>
</feature>
<feature type="region of interest" description="Disordered" evidence="1">
    <location>
        <begin position="1"/>
        <end position="24"/>
    </location>
</feature>
<sequence length="258" mass="28040">MSHSHTAHTIKSEKPPTSSDNLEPYKDQVMKDVQKVQLVLNEKVEMQVLGCLVVNRLLTVGTQADGTLVAPPIAPNQPTATLEHLRSRLGELGMTDSARKHYVDPAQEYLVAQAHARPIMTSLLGVFFALSFFPVLTFVLFSLGAILTVGGTALVISLAILTFVIGTAVTLLIGTLFVTGFLSLCALGWVLGVYALVRLGQNLLHEDNTVEGLKLTEKTLTRSQSYYAEMHGLVFGTHHHHGRSEGSDRNDVGSYPHS</sequence>
<proteinExistence type="predicted"/>
<evidence type="ECO:0000256" key="2">
    <source>
        <dbReference type="SAM" id="Phobius"/>
    </source>
</evidence>
<keyword evidence="2" id="KW-0812">Transmembrane</keyword>